<dbReference type="AlphaFoldDB" id="A0AAW9TY50"/>
<dbReference type="Proteomes" id="UP000429484">
    <property type="component" value="Unassembled WGS sequence"/>
</dbReference>
<evidence type="ECO:0000313" key="10">
    <source>
        <dbReference type="EMBL" id="MQW37082.1"/>
    </source>
</evidence>
<gene>
    <name evidence="10" type="ORF">GHK53_31090</name>
</gene>
<evidence type="ECO:0000256" key="7">
    <source>
        <dbReference type="ARBA" id="ARBA00038873"/>
    </source>
</evidence>
<evidence type="ECO:0000256" key="4">
    <source>
        <dbReference type="ARBA" id="ARBA00022777"/>
    </source>
</evidence>
<dbReference type="InterPro" id="IPR002575">
    <property type="entry name" value="Aminoglycoside_PTrfase"/>
</dbReference>
<evidence type="ECO:0000256" key="8">
    <source>
        <dbReference type="ARBA" id="ARBA00040505"/>
    </source>
</evidence>
<dbReference type="SUPFAM" id="SSF56112">
    <property type="entry name" value="Protein kinase-like (PK-like)"/>
    <property type="match status" value="1"/>
</dbReference>
<keyword evidence="4" id="KW-0418">Kinase</keyword>
<dbReference type="EMBL" id="WISR01000250">
    <property type="protein sequence ID" value="MQW37082.1"/>
    <property type="molecule type" value="Genomic_DNA"/>
</dbReference>
<dbReference type="PANTHER" id="PTHR21064:SF1">
    <property type="entry name" value="HYDROXYLYSINE KINASE"/>
    <property type="match status" value="1"/>
</dbReference>
<organism evidence="10 11">
    <name type="scientific">Rhizobium meliloti</name>
    <name type="common">Ensifer meliloti</name>
    <name type="synonym">Sinorhizobium meliloti</name>
    <dbReference type="NCBI Taxonomy" id="382"/>
    <lineage>
        <taxon>Bacteria</taxon>
        <taxon>Pseudomonadati</taxon>
        <taxon>Pseudomonadota</taxon>
        <taxon>Alphaproteobacteria</taxon>
        <taxon>Hyphomicrobiales</taxon>
        <taxon>Rhizobiaceae</taxon>
        <taxon>Sinorhizobium/Ensifer group</taxon>
        <taxon>Sinorhizobium</taxon>
    </lineage>
</organism>
<dbReference type="PANTHER" id="PTHR21064">
    <property type="entry name" value="AMINOGLYCOSIDE PHOSPHOTRANSFERASE DOMAIN-CONTAINING PROTEIN-RELATED"/>
    <property type="match status" value="1"/>
</dbReference>
<evidence type="ECO:0000256" key="5">
    <source>
        <dbReference type="ARBA" id="ARBA00036820"/>
    </source>
</evidence>
<dbReference type="GO" id="GO:0005524">
    <property type="term" value="F:ATP binding"/>
    <property type="evidence" value="ECO:0007669"/>
    <property type="project" value="InterPro"/>
</dbReference>
<dbReference type="Gene3D" id="3.90.1200.10">
    <property type="match status" value="1"/>
</dbReference>
<dbReference type="InterPro" id="IPR000719">
    <property type="entry name" value="Prot_kinase_dom"/>
</dbReference>
<evidence type="ECO:0000259" key="9">
    <source>
        <dbReference type="PROSITE" id="PS50011"/>
    </source>
</evidence>
<comment type="caution">
    <text evidence="10">The sequence shown here is derived from an EMBL/GenBank/DDBJ whole genome shotgun (WGS) entry which is preliminary data.</text>
</comment>
<evidence type="ECO:0000256" key="1">
    <source>
        <dbReference type="ARBA" id="ARBA00004496"/>
    </source>
</evidence>
<comment type="catalytic activity">
    <reaction evidence="5">
        <text>(5R)-5-hydroxy-L-lysine + GTP = (5R)-5-phosphooxy-L-lysine + GDP + H(+)</text>
        <dbReference type="Rhea" id="RHEA:19049"/>
        <dbReference type="ChEBI" id="CHEBI:15378"/>
        <dbReference type="ChEBI" id="CHEBI:37565"/>
        <dbReference type="ChEBI" id="CHEBI:57882"/>
        <dbReference type="ChEBI" id="CHEBI:58189"/>
        <dbReference type="ChEBI" id="CHEBI:58357"/>
        <dbReference type="EC" id="2.7.1.81"/>
    </reaction>
</comment>
<keyword evidence="3" id="KW-0808">Transferase</keyword>
<dbReference type="EC" id="2.7.1.81" evidence="7"/>
<protein>
    <recommendedName>
        <fullName evidence="8">Hydroxylysine kinase</fullName>
        <ecNumber evidence="7">2.7.1.81</ecNumber>
    </recommendedName>
</protein>
<sequence>MFQCCEIRHGTGPENGILRYLMHLFLRCFNYHVRQTVSAAMQPAPFANRRYATIEDKTENCANGTSMTEPTPATKKTDSMSATWNVTSLADAAAAVMRVYGAGGTVRRLSSERDETFLFTRSDGRDFILKIANPAEDAAALEFQDGALLHLEAAAPVVPVPRLVRTKSGEQSHTLSTADGPRVMRLLTFLRGELQYRTPASEAQSRNVGRALAALGLGLEDYHGRPPAGKLMWDISHTLDLTAVVDHVAPERRAQAEAVLAEFERALPAITGLKRRQIIHNDFNPHNVLLDPSSPTTVVGIIDFGDMVHAPLINDLAVALSYHLGTENWAARTGSFLEGFHSVRALEPGEIEVLPVLTRARLAMSLIIAEWRSARFPENRDYIMRNHATAWRGLQNISDLTPAGLKKLVPNLYEV</sequence>
<dbReference type="GO" id="GO:0004672">
    <property type="term" value="F:protein kinase activity"/>
    <property type="evidence" value="ECO:0007669"/>
    <property type="project" value="InterPro"/>
</dbReference>
<comment type="function">
    <text evidence="6">Catalyzes the GTP-dependent phosphorylation of 5-hydroxy-L-lysine.</text>
</comment>
<comment type="subcellular location">
    <subcellularLocation>
        <location evidence="1">Cytoplasm</location>
    </subcellularLocation>
</comment>
<proteinExistence type="predicted"/>
<evidence type="ECO:0000256" key="3">
    <source>
        <dbReference type="ARBA" id="ARBA00022679"/>
    </source>
</evidence>
<dbReference type="PROSITE" id="PS50011">
    <property type="entry name" value="PROTEIN_KINASE_DOM"/>
    <property type="match status" value="1"/>
</dbReference>
<dbReference type="Pfam" id="PF01636">
    <property type="entry name" value="APH"/>
    <property type="match status" value="1"/>
</dbReference>
<evidence type="ECO:0000256" key="2">
    <source>
        <dbReference type="ARBA" id="ARBA00022490"/>
    </source>
</evidence>
<reference evidence="10 11" key="1">
    <citation type="journal article" date="2013" name="Genome Biol.">
        <title>Comparative genomics of the core and accessory genomes of 48 Sinorhizobium strains comprising five genospecies.</title>
        <authorList>
            <person name="Sugawara M."/>
            <person name="Epstein B."/>
            <person name="Badgley B.D."/>
            <person name="Unno T."/>
            <person name="Xu L."/>
            <person name="Reese J."/>
            <person name="Gyaneshwar P."/>
            <person name="Denny R."/>
            <person name="Mudge J."/>
            <person name="Bharti A.K."/>
            <person name="Farmer A.D."/>
            <person name="May G.D."/>
            <person name="Woodward J.E."/>
            <person name="Medigue C."/>
            <person name="Vallenet D."/>
            <person name="Lajus A."/>
            <person name="Rouy Z."/>
            <person name="Martinez-Vaz B."/>
            <person name="Tiffin P."/>
            <person name="Young N.D."/>
            <person name="Sadowsky M.J."/>
        </authorList>
    </citation>
    <scope>NUCLEOTIDE SEQUENCE [LARGE SCALE GENOMIC DNA]</scope>
    <source>
        <strain evidence="10 11">N6B1</strain>
    </source>
</reference>
<dbReference type="GO" id="GO:0047992">
    <property type="term" value="F:hydroxylysine kinase activity"/>
    <property type="evidence" value="ECO:0007669"/>
    <property type="project" value="UniProtKB-EC"/>
</dbReference>
<dbReference type="InterPro" id="IPR050249">
    <property type="entry name" value="Pseudomonas-type_ThrB"/>
</dbReference>
<keyword evidence="2" id="KW-0963">Cytoplasm</keyword>
<name>A0AAW9TY50_RHIML</name>
<evidence type="ECO:0000256" key="6">
    <source>
        <dbReference type="ARBA" id="ARBA00037368"/>
    </source>
</evidence>
<dbReference type="GO" id="GO:0005737">
    <property type="term" value="C:cytoplasm"/>
    <property type="evidence" value="ECO:0007669"/>
    <property type="project" value="UniProtKB-SubCell"/>
</dbReference>
<dbReference type="InterPro" id="IPR011009">
    <property type="entry name" value="Kinase-like_dom_sf"/>
</dbReference>
<accession>A0AAW9TY50</accession>
<feature type="domain" description="Protein kinase" evidence="9">
    <location>
        <begin position="94"/>
        <end position="415"/>
    </location>
</feature>
<evidence type="ECO:0000313" key="11">
    <source>
        <dbReference type="Proteomes" id="UP000429484"/>
    </source>
</evidence>